<proteinExistence type="predicted"/>
<reference evidence="1 2" key="1">
    <citation type="journal article" date="2011" name="J. Bacteriol.">
        <title>Draft genome sequence of Caloramator australicus strain RC3T, a thermoanaerobe from the Great Artesian Basin of Australia.</title>
        <authorList>
            <person name="Ogg C.D."/>
            <person name="Patel B.K.C."/>
        </authorList>
    </citation>
    <scope>NUCLEOTIDE SEQUENCE [LARGE SCALE GENOMIC DNA]</scope>
    <source>
        <strain evidence="1 2">RC3</strain>
    </source>
</reference>
<comment type="caution">
    <text evidence="1">The sequence shown here is derived from an EMBL/GenBank/DDBJ whole genome shotgun (WGS) entry which is preliminary data.</text>
</comment>
<dbReference type="EMBL" id="CAKP01000138">
    <property type="protein sequence ID" value="CCJ34699.1"/>
    <property type="molecule type" value="Genomic_DNA"/>
</dbReference>
<sequence>MVNLTLEKDDKRTYIKDLDLIPVYRLKFYEKGKLHVKTITLDKLDKYNEKINSEDLKYILEVSKEINNKNSIEVSNLK</sequence>
<accession>I7J6Q2</accession>
<dbReference type="Proteomes" id="UP000007652">
    <property type="component" value="Unassembled WGS sequence"/>
</dbReference>
<gene>
    <name evidence="1" type="ORF">CAAU_2616</name>
</gene>
<dbReference type="RefSeq" id="WP_008909942.1">
    <property type="nucleotide sequence ID" value="NZ_CAKP01000138.1"/>
</dbReference>
<evidence type="ECO:0000313" key="1">
    <source>
        <dbReference type="EMBL" id="CCJ34699.1"/>
    </source>
</evidence>
<protein>
    <submittedName>
        <fullName evidence="1">Uncharacterized protein</fullName>
    </submittedName>
</protein>
<name>I7J6Q2_9CLOT</name>
<dbReference type="AlphaFoldDB" id="I7J6Q2"/>
<keyword evidence="2" id="KW-1185">Reference proteome</keyword>
<organism evidence="1 2">
    <name type="scientific">Caloramator australicus RC3</name>
    <dbReference type="NCBI Taxonomy" id="857293"/>
    <lineage>
        <taxon>Bacteria</taxon>
        <taxon>Bacillati</taxon>
        <taxon>Bacillota</taxon>
        <taxon>Clostridia</taxon>
        <taxon>Eubacteriales</taxon>
        <taxon>Clostridiaceae</taxon>
        <taxon>Caloramator</taxon>
    </lineage>
</organism>
<evidence type="ECO:0000313" key="2">
    <source>
        <dbReference type="Proteomes" id="UP000007652"/>
    </source>
</evidence>